<proteinExistence type="predicted"/>
<sequence>MSAPQGDNPGAFLTNANPPASHSFYPPQPMQYTGPYQWPNSMPMLDDFSNMFPGNGSGHHASGPPYLPALQQFAPMVPHHDSQIPLVPTGPQQSPNIVLTPSSVGNAPAQALTRPSASPDNQAATPLDAQAFMDAFGIKSHSDLHRITTVWQRVEQDQNERPSKPNGPRAQNRKLIELVHYYCLLLLGVPNGERNFVLPDPLPLGSPPRLDTGGARLYNPIWEMSPKSGRNYEYIKEVSRIEDHEKDTPSFPPNTTKKDITRHVCNYFNSLRKVYTAQENEEARARRNMRNNNMRLRSRRHSRMTIYRGLIPQFKEKHGDAASEGVELVLLSDCASDECSDQGEFLSPEEAKQYRLQKGGGANAWEIRRREWRSDQYNRIVGSFRQLAVVQEQHLIAKQATSGKKYNRNGRTRVPRVLGADINAYRGPPPSGARAPFEWCISTEWAEKWNEATGERYTGARENVELPISSLVISDTEIDPEYLAWIKKELGPLPVPTEREEQNK</sequence>
<evidence type="ECO:0000313" key="2">
    <source>
        <dbReference type="EMBL" id="EPQ58667.1"/>
    </source>
</evidence>
<organism evidence="2 3">
    <name type="scientific">Gloeophyllum trabeum (strain ATCC 11539 / FP-39264 / Madison 617)</name>
    <name type="common">Brown rot fungus</name>
    <dbReference type="NCBI Taxonomy" id="670483"/>
    <lineage>
        <taxon>Eukaryota</taxon>
        <taxon>Fungi</taxon>
        <taxon>Dikarya</taxon>
        <taxon>Basidiomycota</taxon>
        <taxon>Agaricomycotina</taxon>
        <taxon>Agaricomycetes</taxon>
        <taxon>Gloeophyllales</taxon>
        <taxon>Gloeophyllaceae</taxon>
        <taxon>Gloeophyllum</taxon>
    </lineage>
</organism>
<dbReference type="OrthoDB" id="2757952at2759"/>
<dbReference type="RefSeq" id="XP_007863784.1">
    <property type="nucleotide sequence ID" value="XM_007865593.1"/>
</dbReference>
<dbReference type="AlphaFoldDB" id="S7QHL7"/>
<name>S7QHL7_GLOTA</name>
<gene>
    <name evidence="2" type="ORF">GLOTRDRAFT_114996</name>
</gene>
<keyword evidence="3" id="KW-1185">Reference proteome</keyword>
<evidence type="ECO:0000256" key="1">
    <source>
        <dbReference type="SAM" id="MobiDB-lite"/>
    </source>
</evidence>
<accession>S7QHL7</accession>
<feature type="region of interest" description="Disordered" evidence="1">
    <location>
        <begin position="1"/>
        <end position="28"/>
    </location>
</feature>
<evidence type="ECO:0000313" key="3">
    <source>
        <dbReference type="Proteomes" id="UP000030669"/>
    </source>
</evidence>
<dbReference type="HOGENOM" id="CLU_540848_0_0_1"/>
<dbReference type="EMBL" id="KB469298">
    <property type="protein sequence ID" value="EPQ58667.1"/>
    <property type="molecule type" value="Genomic_DNA"/>
</dbReference>
<protein>
    <submittedName>
        <fullName evidence="2">Uncharacterized protein</fullName>
    </submittedName>
</protein>
<dbReference type="GeneID" id="19299969"/>
<dbReference type="Proteomes" id="UP000030669">
    <property type="component" value="Unassembled WGS sequence"/>
</dbReference>
<dbReference type="OMA" id="PCHTRNI"/>
<reference evidence="2 3" key="1">
    <citation type="journal article" date="2012" name="Science">
        <title>The Paleozoic origin of enzymatic lignin decomposition reconstructed from 31 fungal genomes.</title>
        <authorList>
            <person name="Floudas D."/>
            <person name="Binder M."/>
            <person name="Riley R."/>
            <person name="Barry K."/>
            <person name="Blanchette R.A."/>
            <person name="Henrissat B."/>
            <person name="Martinez A.T."/>
            <person name="Otillar R."/>
            <person name="Spatafora J.W."/>
            <person name="Yadav J.S."/>
            <person name="Aerts A."/>
            <person name="Benoit I."/>
            <person name="Boyd A."/>
            <person name="Carlson A."/>
            <person name="Copeland A."/>
            <person name="Coutinho P.M."/>
            <person name="de Vries R.P."/>
            <person name="Ferreira P."/>
            <person name="Findley K."/>
            <person name="Foster B."/>
            <person name="Gaskell J."/>
            <person name="Glotzer D."/>
            <person name="Gorecki P."/>
            <person name="Heitman J."/>
            <person name="Hesse C."/>
            <person name="Hori C."/>
            <person name="Igarashi K."/>
            <person name="Jurgens J.A."/>
            <person name="Kallen N."/>
            <person name="Kersten P."/>
            <person name="Kohler A."/>
            <person name="Kuees U."/>
            <person name="Kumar T.K.A."/>
            <person name="Kuo A."/>
            <person name="LaButti K."/>
            <person name="Larrondo L.F."/>
            <person name="Lindquist E."/>
            <person name="Ling A."/>
            <person name="Lombard V."/>
            <person name="Lucas S."/>
            <person name="Lundell T."/>
            <person name="Martin R."/>
            <person name="McLaughlin D.J."/>
            <person name="Morgenstern I."/>
            <person name="Morin E."/>
            <person name="Murat C."/>
            <person name="Nagy L.G."/>
            <person name="Nolan M."/>
            <person name="Ohm R.A."/>
            <person name="Patyshakuliyeva A."/>
            <person name="Rokas A."/>
            <person name="Ruiz-Duenas F.J."/>
            <person name="Sabat G."/>
            <person name="Salamov A."/>
            <person name="Samejima M."/>
            <person name="Schmutz J."/>
            <person name="Slot J.C."/>
            <person name="St John F."/>
            <person name="Stenlid J."/>
            <person name="Sun H."/>
            <person name="Sun S."/>
            <person name="Syed K."/>
            <person name="Tsang A."/>
            <person name="Wiebenga A."/>
            <person name="Young D."/>
            <person name="Pisabarro A."/>
            <person name="Eastwood D.C."/>
            <person name="Martin F."/>
            <person name="Cullen D."/>
            <person name="Grigoriev I.V."/>
            <person name="Hibbett D.S."/>
        </authorList>
    </citation>
    <scope>NUCLEOTIDE SEQUENCE [LARGE SCALE GENOMIC DNA]</scope>
    <source>
        <strain evidence="2 3">ATCC 11539</strain>
    </source>
</reference>
<dbReference type="KEGG" id="gtr:GLOTRDRAFT_114996"/>